<proteinExistence type="predicted"/>
<sequence>MKRKLIGLSFVVLSACTGGTFQVPDFRPDTTPAPVPVIAPVVNPLSAKERFVTTVEQNGCVVNESNSSIVLADATLSVEDLGRIMNELKAEGRGQVAADQRSFEIISAKCP</sequence>
<evidence type="ECO:0000313" key="1">
    <source>
        <dbReference type="EMBL" id="PRY80253.1"/>
    </source>
</evidence>
<organism evidence="1 2">
    <name type="scientific">Yoonia maritima</name>
    <dbReference type="NCBI Taxonomy" id="1435347"/>
    <lineage>
        <taxon>Bacteria</taxon>
        <taxon>Pseudomonadati</taxon>
        <taxon>Pseudomonadota</taxon>
        <taxon>Alphaproteobacteria</taxon>
        <taxon>Rhodobacterales</taxon>
        <taxon>Paracoccaceae</taxon>
        <taxon>Yoonia</taxon>
    </lineage>
</organism>
<evidence type="ECO:0008006" key="3">
    <source>
        <dbReference type="Google" id="ProtNLM"/>
    </source>
</evidence>
<dbReference type="RefSeq" id="WP_243394334.1">
    <property type="nucleotide sequence ID" value="NZ_PVTP01000001.1"/>
</dbReference>
<name>A0A2T0W498_9RHOB</name>
<evidence type="ECO:0000313" key="2">
    <source>
        <dbReference type="Proteomes" id="UP000238007"/>
    </source>
</evidence>
<accession>A0A2T0W498</accession>
<protein>
    <recommendedName>
        <fullName evidence="3">Lipoprotein</fullName>
    </recommendedName>
</protein>
<keyword evidence="2" id="KW-1185">Reference proteome</keyword>
<dbReference type="Proteomes" id="UP000238007">
    <property type="component" value="Unassembled WGS sequence"/>
</dbReference>
<comment type="caution">
    <text evidence="1">The sequence shown here is derived from an EMBL/GenBank/DDBJ whole genome shotgun (WGS) entry which is preliminary data.</text>
</comment>
<reference evidence="1 2" key="1">
    <citation type="submission" date="2018-03" db="EMBL/GenBank/DDBJ databases">
        <title>Genomic Encyclopedia of Archaeal and Bacterial Type Strains, Phase II (KMG-II): from individual species to whole genera.</title>
        <authorList>
            <person name="Goeker M."/>
        </authorList>
    </citation>
    <scope>NUCLEOTIDE SEQUENCE [LARGE SCALE GENOMIC DNA]</scope>
    <source>
        <strain evidence="1 2">DSM 101533</strain>
    </source>
</reference>
<dbReference type="PROSITE" id="PS51257">
    <property type="entry name" value="PROKAR_LIPOPROTEIN"/>
    <property type="match status" value="1"/>
</dbReference>
<dbReference type="AlphaFoldDB" id="A0A2T0W498"/>
<dbReference type="EMBL" id="PVTP01000001">
    <property type="protein sequence ID" value="PRY80253.1"/>
    <property type="molecule type" value="Genomic_DNA"/>
</dbReference>
<gene>
    <name evidence="1" type="ORF">CLV80_101104</name>
</gene>